<dbReference type="EMBL" id="CAJOAX010057278">
    <property type="protein sequence ID" value="CAF4332388.1"/>
    <property type="molecule type" value="Genomic_DNA"/>
</dbReference>
<reference evidence="2" key="1">
    <citation type="submission" date="2021-02" db="EMBL/GenBank/DDBJ databases">
        <authorList>
            <person name="Nowell W R."/>
        </authorList>
    </citation>
    <scope>NUCLEOTIDE SEQUENCE</scope>
</reference>
<protein>
    <submittedName>
        <fullName evidence="2">Uncharacterized protein</fullName>
    </submittedName>
</protein>
<name>A0A820K0I8_9BILA</name>
<sequence>NERQQRADLAREIDEMNDYLEEADGATSSQFEMNKKRESELQKLRRDLEEANL</sequence>
<organism evidence="2 3">
    <name type="scientific">Rotaria sordida</name>
    <dbReference type="NCBI Taxonomy" id="392033"/>
    <lineage>
        <taxon>Eukaryota</taxon>
        <taxon>Metazoa</taxon>
        <taxon>Spiralia</taxon>
        <taxon>Gnathifera</taxon>
        <taxon>Rotifera</taxon>
        <taxon>Eurotatoria</taxon>
        <taxon>Bdelloidea</taxon>
        <taxon>Philodinida</taxon>
        <taxon>Philodinidae</taxon>
        <taxon>Rotaria</taxon>
    </lineage>
</organism>
<evidence type="ECO:0000256" key="1">
    <source>
        <dbReference type="SAM" id="MobiDB-lite"/>
    </source>
</evidence>
<gene>
    <name evidence="2" type="ORF">OTI717_LOCUS43007</name>
</gene>
<evidence type="ECO:0000313" key="2">
    <source>
        <dbReference type="EMBL" id="CAF4332388.1"/>
    </source>
</evidence>
<dbReference type="AlphaFoldDB" id="A0A820K0I8"/>
<accession>A0A820K0I8</accession>
<evidence type="ECO:0000313" key="3">
    <source>
        <dbReference type="Proteomes" id="UP000663823"/>
    </source>
</evidence>
<feature type="compositionally biased region" description="Basic and acidic residues" evidence="1">
    <location>
        <begin position="33"/>
        <end position="53"/>
    </location>
</feature>
<comment type="caution">
    <text evidence="2">The sequence shown here is derived from an EMBL/GenBank/DDBJ whole genome shotgun (WGS) entry which is preliminary data.</text>
</comment>
<feature type="non-terminal residue" evidence="2">
    <location>
        <position position="1"/>
    </location>
</feature>
<dbReference type="Proteomes" id="UP000663823">
    <property type="component" value="Unassembled WGS sequence"/>
</dbReference>
<proteinExistence type="predicted"/>
<dbReference type="Gene3D" id="1.20.5.340">
    <property type="match status" value="1"/>
</dbReference>
<feature type="region of interest" description="Disordered" evidence="1">
    <location>
        <begin position="24"/>
        <end position="53"/>
    </location>
</feature>